<dbReference type="Proteomes" id="UP000265520">
    <property type="component" value="Unassembled WGS sequence"/>
</dbReference>
<dbReference type="EMBL" id="LXQA010700837">
    <property type="protein sequence ID" value="MCI66720.1"/>
    <property type="molecule type" value="Genomic_DNA"/>
</dbReference>
<keyword evidence="3" id="KW-0134">Cell wall</keyword>
<dbReference type="SUPFAM" id="SSF51126">
    <property type="entry name" value="Pectin lyase-like"/>
    <property type="match status" value="1"/>
</dbReference>
<evidence type="ECO:0000313" key="8">
    <source>
        <dbReference type="Proteomes" id="UP000265520"/>
    </source>
</evidence>
<comment type="pathway">
    <text evidence="2">Glycan metabolism; pectin degradation; 2-dehydro-3-deoxy-D-gluconate from pectin: step 1/5.</text>
</comment>
<evidence type="ECO:0000259" key="6">
    <source>
        <dbReference type="Pfam" id="PF01095"/>
    </source>
</evidence>
<dbReference type="InterPro" id="IPR000070">
    <property type="entry name" value="Pectinesterase_cat"/>
</dbReference>
<evidence type="ECO:0000313" key="7">
    <source>
        <dbReference type="EMBL" id="MCI66720.1"/>
    </source>
</evidence>
<dbReference type="GO" id="GO:0042545">
    <property type="term" value="P:cell wall modification"/>
    <property type="evidence" value="ECO:0007669"/>
    <property type="project" value="InterPro"/>
</dbReference>
<evidence type="ECO:0000256" key="5">
    <source>
        <dbReference type="ARBA" id="ARBA00023085"/>
    </source>
</evidence>
<keyword evidence="5" id="KW-0063">Aspartyl esterase</keyword>
<dbReference type="AlphaFoldDB" id="A0A392U2L2"/>
<evidence type="ECO:0000256" key="3">
    <source>
        <dbReference type="ARBA" id="ARBA00022512"/>
    </source>
</evidence>
<proteinExistence type="predicted"/>
<dbReference type="PANTHER" id="PTHR31707">
    <property type="entry name" value="PECTINESTERASE"/>
    <property type="match status" value="1"/>
</dbReference>
<evidence type="ECO:0000256" key="2">
    <source>
        <dbReference type="ARBA" id="ARBA00005184"/>
    </source>
</evidence>
<comment type="caution">
    <text evidence="7">The sequence shown here is derived from an EMBL/GenBank/DDBJ whole genome shotgun (WGS) entry which is preliminary data.</text>
</comment>
<evidence type="ECO:0000256" key="1">
    <source>
        <dbReference type="ARBA" id="ARBA00004191"/>
    </source>
</evidence>
<dbReference type="GO" id="GO:0045490">
    <property type="term" value="P:pectin catabolic process"/>
    <property type="evidence" value="ECO:0007669"/>
    <property type="project" value="UniProtKB-UniPathway"/>
</dbReference>
<accession>A0A392U2L2</accession>
<evidence type="ECO:0000256" key="4">
    <source>
        <dbReference type="ARBA" id="ARBA00022801"/>
    </source>
</evidence>
<dbReference type="Gene3D" id="2.160.20.10">
    <property type="entry name" value="Single-stranded right-handed beta-helix, Pectin lyase-like"/>
    <property type="match status" value="1"/>
</dbReference>
<feature type="domain" description="Pectinesterase catalytic" evidence="6">
    <location>
        <begin position="9"/>
        <end position="73"/>
    </location>
</feature>
<organism evidence="7 8">
    <name type="scientific">Trifolium medium</name>
    <dbReference type="NCBI Taxonomy" id="97028"/>
    <lineage>
        <taxon>Eukaryota</taxon>
        <taxon>Viridiplantae</taxon>
        <taxon>Streptophyta</taxon>
        <taxon>Embryophyta</taxon>
        <taxon>Tracheophyta</taxon>
        <taxon>Spermatophyta</taxon>
        <taxon>Magnoliopsida</taxon>
        <taxon>eudicotyledons</taxon>
        <taxon>Gunneridae</taxon>
        <taxon>Pentapetalae</taxon>
        <taxon>rosids</taxon>
        <taxon>fabids</taxon>
        <taxon>Fabales</taxon>
        <taxon>Fabaceae</taxon>
        <taxon>Papilionoideae</taxon>
        <taxon>50 kb inversion clade</taxon>
        <taxon>NPAAA clade</taxon>
        <taxon>Hologalegina</taxon>
        <taxon>IRL clade</taxon>
        <taxon>Trifolieae</taxon>
        <taxon>Trifolium</taxon>
    </lineage>
</organism>
<dbReference type="InterPro" id="IPR011050">
    <property type="entry name" value="Pectin_lyase_fold/virulence"/>
</dbReference>
<dbReference type="UniPathway" id="UPA00545">
    <property type="reaction ID" value="UER00823"/>
</dbReference>
<comment type="subcellular location">
    <subcellularLocation>
        <location evidence="1">Secreted</location>
        <location evidence="1">Cell wall</location>
    </subcellularLocation>
</comment>
<reference evidence="7 8" key="1">
    <citation type="journal article" date="2018" name="Front. Plant Sci.">
        <title>Red Clover (Trifolium pratense) and Zigzag Clover (T. medium) - A Picture of Genomic Similarities and Differences.</title>
        <authorList>
            <person name="Dluhosova J."/>
            <person name="Istvanek J."/>
            <person name="Nedelnik J."/>
            <person name="Repkova J."/>
        </authorList>
    </citation>
    <scope>NUCLEOTIDE SEQUENCE [LARGE SCALE GENOMIC DNA]</scope>
    <source>
        <strain evidence="8">cv. 10/8</strain>
        <tissue evidence="7">Leaf</tissue>
    </source>
</reference>
<sequence length="75" mass="8214">MGFIAPANITGAPALLVLSDRAVFFNCKIDGEEGSLYAVAQRQFYRDCEIRGSVDIIKGDSSTLIQNSIIIVKHR</sequence>
<name>A0A392U2L2_9FABA</name>
<dbReference type="Pfam" id="PF01095">
    <property type="entry name" value="Pectinesterase"/>
    <property type="match status" value="1"/>
</dbReference>
<feature type="non-terminal residue" evidence="7">
    <location>
        <position position="75"/>
    </location>
</feature>
<keyword evidence="8" id="KW-1185">Reference proteome</keyword>
<protein>
    <submittedName>
        <fullName evidence="7">Pectinesterase</fullName>
    </submittedName>
</protein>
<dbReference type="InterPro" id="IPR012334">
    <property type="entry name" value="Pectin_lyas_fold"/>
</dbReference>
<dbReference type="GO" id="GO:0030599">
    <property type="term" value="F:pectinesterase activity"/>
    <property type="evidence" value="ECO:0007669"/>
    <property type="project" value="InterPro"/>
</dbReference>
<keyword evidence="3" id="KW-0964">Secreted</keyword>
<keyword evidence="4" id="KW-0378">Hydrolase</keyword>